<reference evidence="3 4" key="1">
    <citation type="submission" date="2019-01" db="EMBL/GenBank/DDBJ databases">
        <authorList>
            <person name="Chen W.-M."/>
        </authorList>
    </citation>
    <scope>NUCLEOTIDE SEQUENCE [LARGE SCALE GENOMIC DNA]</scope>
    <source>
        <strain evidence="3 4">FSY-9</strain>
    </source>
</reference>
<dbReference type="InterPro" id="IPR002514">
    <property type="entry name" value="Transposase_8"/>
</dbReference>
<dbReference type="Pfam" id="PF13333">
    <property type="entry name" value="rve_2"/>
    <property type="match status" value="1"/>
</dbReference>
<dbReference type="InterPro" id="IPR048020">
    <property type="entry name" value="Transpos_IS3"/>
</dbReference>
<dbReference type="GO" id="GO:0004803">
    <property type="term" value="F:transposase activity"/>
    <property type="evidence" value="ECO:0007669"/>
    <property type="project" value="InterPro"/>
</dbReference>
<proteinExistence type="predicted"/>
<keyword evidence="4" id="KW-1185">Reference proteome</keyword>
<dbReference type="InterPro" id="IPR009057">
    <property type="entry name" value="Homeodomain-like_sf"/>
</dbReference>
<dbReference type="InterPro" id="IPR036397">
    <property type="entry name" value="RNaseH_sf"/>
</dbReference>
<dbReference type="SUPFAM" id="SSF46689">
    <property type="entry name" value="Homeodomain-like"/>
    <property type="match status" value="1"/>
</dbReference>
<dbReference type="Pfam" id="PF00665">
    <property type="entry name" value="rve"/>
    <property type="match status" value="1"/>
</dbReference>
<dbReference type="InterPro" id="IPR012337">
    <property type="entry name" value="RNaseH-like_sf"/>
</dbReference>
<protein>
    <submittedName>
        <fullName evidence="3">IS3 family transposase</fullName>
    </submittedName>
</protein>
<evidence type="ECO:0000313" key="4">
    <source>
        <dbReference type="Proteomes" id="UP000282837"/>
    </source>
</evidence>
<dbReference type="NCBIfam" id="NF033516">
    <property type="entry name" value="transpos_IS3"/>
    <property type="match status" value="1"/>
</dbReference>
<dbReference type="PANTHER" id="PTHR46889:SF4">
    <property type="entry name" value="TRANSPOSASE INSO FOR INSERTION SEQUENCE ELEMENT IS911B-RELATED"/>
    <property type="match status" value="1"/>
</dbReference>
<keyword evidence="1" id="KW-0175">Coiled coil</keyword>
<feature type="coiled-coil region" evidence="1">
    <location>
        <begin position="54"/>
        <end position="81"/>
    </location>
</feature>
<gene>
    <name evidence="3" type="ORF">EOE18_18220</name>
</gene>
<accession>A0A437MU27</accession>
<dbReference type="GO" id="GO:0015074">
    <property type="term" value="P:DNA integration"/>
    <property type="evidence" value="ECO:0007669"/>
    <property type="project" value="InterPro"/>
</dbReference>
<name>A0A437MU27_9SPHN</name>
<dbReference type="Gene3D" id="3.30.420.10">
    <property type="entry name" value="Ribonuclease H-like superfamily/Ribonuclease H"/>
    <property type="match status" value="1"/>
</dbReference>
<feature type="domain" description="Integrase catalytic" evidence="2">
    <location>
        <begin position="212"/>
        <end position="375"/>
    </location>
</feature>
<evidence type="ECO:0000259" key="2">
    <source>
        <dbReference type="PROSITE" id="PS50994"/>
    </source>
</evidence>
<dbReference type="GO" id="GO:0006313">
    <property type="term" value="P:DNA transposition"/>
    <property type="evidence" value="ECO:0007669"/>
    <property type="project" value="InterPro"/>
</dbReference>
<dbReference type="InterPro" id="IPR001584">
    <property type="entry name" value="Integrase_cat-core"/>
</dbReference>
<comment type="caution">
    <text evidence="3">The sequence shown here is derived from an EMBL/GenBank/DDBJ whole genome shotgun (WGS) entry which is preliminary data.</text>
</comment>
<organism evidence="3 4">
    <name type="scientific">Novosphingobium umbonatum</name>
    <dbReference type="NCBI Taxonomy" id="1908524"/>
    <lineage>
        <taxon>Bacteria</taxon>
        <taxon>Pseudomonadati</taxon>
        <taxon>Pseudomonadota</taxon>
        <taxon>Alphaproteobacteria</taxon>
        <taxon>Sphingomonadales</taxon>
        <taxon>Sphingomonadaceae</taxon>
        <taxon>Novosphingobium</taxon>
    </lineage>
</organism>
<dbReference type="Proteomes" id="UP000282837">
    <property type="component" value="Unassembled WGS sequence"/>
</dbReference>
<dbReference type="EMBL" id="SACO01000043">
    <property type="protein sequence ID" value="RVU01157.1"/>
    <property type="molecule type" value="Genomic_DNA"/>
</dbReference>
<evidence type="ECO:0000256" key="1">
    <source>
        <dbReference type="SAM" id="Coils"/>
    </source>
</evidence>
<dbReference type="OrthoDB" id="9803878at2"/>
<dbReference type="AlphaFoldDB" id="A0A437MU27"/>
<dbReference type="Gene3D" id="1.10.10.60">
    <property type="entry name" value="Homeodomain-like"/>
    <property type="match status" value="1"/>
</dbReference>
<dbReference type="PROSITE" id="PS50994">
    <property type="entry name" value="INTEGRASE"/>
    <property type="match status" value="1"/>
</dbReference>
<dbReference type="SUPFAM" id="SSF53098">
    <property type="entry name" value="Ribonuclease H-like"/>
    <property type="match status" value="1"/>
</dbReference>
<dbReference type="Pfam" id="PF13276">
    <property type="entry name" value="HTH_21"/>
    <property type="match status" value="1"/>
</dbReference>
<evidence type="ECO:0000313" key="3">
    <source>
        <dbReference type="EMBL" id="RVU01157.1"/>
    </source>
</evidence>
<dbReference type="GO" id="GO:0003677">
    <property type="term" value="F:DNA binding"/>
    <property type="evidence" value="ECO:0007669"/>
    <property type="project" value="InterPro"/>
</dbReference>
<dbReference type="InterPro" id="IPR050900">
    <property type="entry name" value="Transposase_IS3/IS150/IS904"/>
</dbReference>
<dbReference type="InterPro" id="IPR025948">
    <property type="entry name" value="HTH-like_dom"/>
</dbReference>
<dbReference type="Pfam" id="PF01527">
    <property type="entry name" value="HTH_Tnp_1"/>
    <property type="match status" value="1"/>
</dbReference>
<dbReference type="PANTHER" id="PTHR46889">
    <property type="entry name" value="TRANSPOSASE INSF FOR INSERTION SEQUENCE IS3B-RELATED"/>
    <property type="match status" value="1"/>
</dbReference>
<sequence length="375" mass="43233">MMKHSEDFKREAVRIALTSGLSRERVAADLGVGKSTLGKWIAHYRPTDLVAEPQADLARENERLRLENRILKEERDILKKGNAVLREPKIVRFAFVHEHRDRWPVEGLCRVLQVSTRGYRVWASRPTCQRDRTDLKVLAHIREQYTLSRGTYGRPRMTMELKEAGLDVGERRVGRLMKINGIRPIRTRRHKVTTDSQHNLGVAPNLLDGDFLAAAPNQKWAGDISYIWTTEGWLYLAVVIDLFSRRVVGWAVSDRMKKDLAIRALEMAINLRQPPKDCIFHSDRGSQYCSYDFQKKLQAHGLRPSMSGKGNCYDNAAVETFFKSLKAEVLWRQTWPTRRQAETAIFQYINGFYNPRRRHSYLGGISPLAFEAKVA</sequence>